<dbReference type="NCBIfam" id="TIGR03915">
    <property type="entry name" value="SAM_7_link_chp"/>
    <property type="match status" value="1"/>
</dbReference>
<dbReference type="InterPro" id="IPR023875">
    <property type="entry name" value="DNA_repair_put"/>
</dbReference>
<evidence type="ECO:0000313" key="3">
    <source>
        <dbReference type="Proteomes" id="UP000606193"/>
    </source>
</evidence>
<sequence>MKETRIYRCDDTPEAIFTAVYDAGKSAYGHDHIRLEVNMPEAEQNYTLFSEYVDVVPDPDKMTKVLRTVRRQISQQAYEYIMVAAGSRQPDKADVIYHFIVYGFALGSKVTEALHIPCVQRIFEIYRKARNEAHYFLEFIRFEEISWQDHPVLYAVIEPENEVIDMVADHFTDRLNPEWFIVYDKSHGKAAFHNPGRRWYMRQLEQRERQVLDELEHSGGQEYADLWKAFFDSIAIKERENSGLQRTNLPLHYRKHMTEFH</sequence>
<dbReference type="Proteomes" id="UP000606193">
    <property type="component" value="Unassembled WGS sequence"/>
</dbReference>
<proteinExistence type="predicted"/>
<protein>
    <submittedName>
        <fullName evidence="2">TIGR03915 family putative DNA repair protein</fullName>
    </submittedName>
</protein>
<evidence type="ECO:0000313" key="2">
    <source>
        <dbReference type="EMBL" id="MBC8563384.1"/>
    </source>
</evidence>
<dbReference type="RefSeq" id="WP_022464007.1">
    <property type="nucleotide sequence ID" value="NZ_JACRSX010000021.1"/>
</dbReference>
<dbReference type="InterPro" id="IPR025404">
    <property type="entry name" value="DUF4130"/>
</dbReference>
<name>A0ABR7N430_9FIRM</name>
<dbReference type="Pfam" id="PF13566">
    <property type="entry name" value="DUF4130"/>
    <property type="match status" value="1"/>
</dbReference>
<comment type="caution">
    <text evidence="2">The sequence shown here is derived from an EMBL/GenBank/DDBJ whole genome shotgun (WGS) entry which is preliminary data.</text>
</comment>
<gene>
    <name evidence="2" type="ORF">H8704_12260</name>
</gene>
<evidence type="ECO:0000259" key="1">
    <source>
        <dbReference type="Pfam" id="PF13566"/>
    </source>
</evidence>
<feature type="domain" description="DUF4130" evidence="1">
    <location>
        <begin position="91"/>
        <end position="259"/>
    </location>
</feature>
<accession>A0ABR7N430</accession>
<organism evidence="2 3">
    <name type="scientific">Jutongia huaianensis</name>
    <dbReference type="NCBI Taxonomy" id="2763668"/>
    <lineage>
        <taxon>Bacteria</taxon>
        <taxon>Bacillati</taxon>
        <taxon>Bacillota</taxon>
        <taxon>Clostridia</taxon>
        <taxon>Lachnospirales</taxon>
        <taxon>Lachnospiraceae</taxon>
        <taxon>Jutongia</taxon>
    </lineage>
</organism>
<reference evidence="2 3" key="1">
    <citation type="submission" date="2020-08" db="EMBL/GenBank/DDBJ databases">
        <title>Genome public.</title>
        <authorList>
            <person name="Liu C."/>
            <person name="Sun Q."/>
        </authorList>
    </citation>
    <scope>NUCLEOTIDE SEQUENCE [LARGE SCALE GENOMIC DNA]</scope>
    <source>
        <strain evidence="2 3">NSJ-37</strain>
    </source>
</reference>
<keyword evidence="3" id="KW-1185">Reference proteome</keyword>
<dbReference type="EMBL" id="JACRSX010000021">
    <property type="protein sequence ID" value="MBC8563384.1"/>
    <property type="molecule type" value="Genomic_DNA"/>
</dbReference>